<dbReference type="Proteomes" id="UP000244855">
    <property type="component" value="Unassembled WGS sequence"/>
</dbReference>
<organism evidence="1 2">
    <name type="scientific">Periconia macrospinosa</name>
    <dbReference type="NCBI Taxonomy" id="97972"/>
    <lineage>
        <taxon>Eukaryota</taxon>
        <taxon>Fungi</taxon>
        <taxon>Dikarya</taxon>
        <taxon>Ascomycota</taxon>
        <taxon>Pezizomycotina</taxon>
        <taxon>Dothideomycetes</taxon>
        <taxon>Pleosporomycetidae</taxon>
        <taxon>Pleosporales</taxon>
        <taxon>Massarineae</taxon>
        <taxon>Periconiaceae</taxon>
        <taxon>Periconia</taxon>
    </lineage>
</organism>
<gene>
    <name evidence="1" type="ORF">DM02DRAFT_472677</name>
</gene>
<feature type="non-terminal residue" evidence="1">
    <location>
        <position position="73"/>
    </location>
</feature>
<evidence type="ECO:0000313" key="2">
    <source>
        <dbReference type="Proteomes" id="UP000244855"/>
    </source>
</evidence>
<accession>A0A2V1D0S3</accession>
<dbReference type="EMBL" id="KZ806067">
    <property type="protein sequence ID" value="PVH90854.1"/>
    <property type="molecule type" value="Genomic_DNA"/>
</dbReference>
<evidence type="ECO:0008006" key="3">
    <source>
        <dbReference type="Google" id="ProtNLM"/>
    </source>
</evidence>
<name>A0A2V1D0S3_9PLEO</name>
<evidence type="ECO:0000313" key="1">
    <source>
        <dbReference type="EMBL" id="PVH90854.1"/>
    </source>
</evidence>
<dbReference type="SUPFAM" id="SSF46689">
    <property type="entry name" value="Homeodomain-like"/>
    <property type="match status" value="1"/>
</dbReference>
<protein>
    <recommendedName>
        <fullName evidence="3">HTH psq-type domain-containing protein</fullName>
    </recommendedName>
</protein>
<reference evidence="1 2" key="1">
    <citation type="journal article" date="2018" name="Sci. Rep.">
        <title>Comparative genomics provides insights into the lifestyle and reveals functional heterogeneity of dark septate endophytic fungi.</title>
        <authorList>
            <person name="Knapp D.G."/>
            <person name="Nemeth J.B."/>
            <person name="Barry K."/>
            <person name="Hainaut M."/>
            <person name="Henrissat B."/>
            <person name="Johnson J."/>
            <person name="Kuo A."/>
            <person name="Lim J.H.P."/>
            <person name="Lipzen A."/>
            <person name="Nolan M."/>
            <person name="Ohm R.A."/>
            <person name="Tamas L."/>
            <person name="Grigoriev I.V."/>
            <person name="Spatafora J.W."/>
            <person name="Nagy L.G."/>
            <person name="Kovacs G.M."/>
        </authorList>
    </citation>
    <scope>NUCLEOTIDE SEQUENCE [LARGE SCALE GENOMIC DNA]</scope>
    <source>
        <strain evidence="1 2">DSE2036</strain>
    </source>
</reference>
<sequence>MANEADIQKAIDDLNSQETPNYAKTARKFKIDRTTLMRRHKGISRTVQKAHSESLQLLTYEQEEALIRHINNL</sequence>
<keyword evidence="2" id="KW-1185">Reference proteome</keyword>
<dbReference type="InterPro" id="IPR009057">
    <property type="entry name" value="Homeodomain-like_sf"/>
</dbReference>
<proteinExistence type="predicted"/>
<dbReference type="OrthoDB" id="3439492at2759"/>
<dbReference type="AlphaFoldDB" id="A0A2V1D0S3"/>